<dbReference type="InterPro" id="IPR036866">
    <property type="entry name" value="RibonucZ/Hydroxyglut_hydro"/>
</dbReference>
<protein>
    <recommendedName>
        <fullName evidence="1">ODP domain-containing protein</fullName>
    </recommendedName>
</protein>
<accession>A0ABN6MXM0</accession>
<evidence type="ECO:0000313" key="2">
    <source>
        <dbReference type="EMBL" id="BDG05704.1"/>
    </source>
</evidence>
<name>A0ABN6MXM0_9BACT</name>
<dbReference type="PANTHER" id="PTHR43717:SF1">
    <property type="entry name" value="ANAEROBIC NITRIC OXIDE REDUCTASE FLAVORUBREDOXIN"/>
    <property type="match status" value="1"/>
</dbReference>
<dbReference type="EMBL" id="AP025591">
    <property type="protein sequence ID" value="BDG05704.1"/>
    <property type="molecule type" value="Genomic_DNA"/>
</dbReference>
<reference evidence="3" key="1">
    <citation type="journal article" date="2022" name="Int. J. Syst. Evol. Microbiol.">
        <title>Anaeromyxobacter oryzae sp. nov., Anaeromyxobacter diazotrophicus sp. nov. and Anaeromyxobacter paludicola sp. nov., isolated from paddy soils.</title>
        <authorList>
            <person name="Itoh H."/>
            <person name="Xu Z."/>
            <person name="Mise K."/>
            <person name="Masuda Y."/>
            <person name="Ushijima N."/>
            <person name="Hayakawa C."/>
            <person name="Shiratori Y."/>
            <person name="Senoo K."/>
        </authorList>
    </citation>
    <scope>NUCLEOTIDE SEQUENCE [LARGE SCALE GENOMIC DNA]</scope>
    <source>
        <strain evidence="3">Red232</strain>
    </source>
</reference>
<gene>
    <name evidence="2" type="ORF">AMOR_47000</name>
</gene>
<feature type="domain" description="ODP" evidence="1">
    <location>
        <begin position="35"/>
        <end position="223"/>
    </location>
</feature>
<proteinExistence type="predicted"/>
<dbReference type="SUPFAM" id="SSF56281">
    <property type="entry name" value="Metallo-hydrolase/oxidoreductase"/>
    <property type="match status" value="1"/>
</dbReference>
<dbReference type="Proteomes" id="UP001162891">
    <property type="component" value="Chromosome"/>
</dbReference>
<dbReference type="Gene3D" id="3.60.15.10">
    <property type="entry name" value="Ribonuclease Z/Hydroxyacylglutathione hydrolase-like"/>
    <property type="match status" value="1"/>
</dbReference>
<dbReference type="Pfam" id="PF19583">
    <property type="entry name" value="ODP"/>
    <property type="match status" value="1"/>
</dbReference>
<dbReference type="InterPro" id="IPR045761">
    <property type="entry name" value="ODP_dom"/>
</dbReference>
<evidence type="ECO:0000313" key="3">
    <source>
        <dbReference type="Proteomes" id="UP001162891"/>
    </source>
</evidence>
<sequence length="248" mass="26764">MVTNTASGTRVDEVSSGIYRISTPIPPAAMPGGFSFNQYLVVDEEPLLFHTGPRRLFPLVREAVGALIPQERLRWISFSHYEADECGSLNEWLAIAPRAEPLCGQIAAMVSIGDVADRAPRAMADGETLRLGRHEVTWTDTPHLPHGWECGYLFERSTATLLCGDLFTQPGCAEGPAVTEGDILSPSEAMRRALDYFSATRKVSSLIEKLAALRPSTLACMHGHAWKGDGAALLRALGDALAGCGEKS</sequence>
<dbReference type="RefSeq" id="WP_248354769.1">
    <property type="nucleotide sequence ID" value="NZ_AP025591.1"/>
</dbReference>
<dbReference type="PANTHER" id="PTHR43717">
    <property type="entry name" value="ANAEROBIC NITRIC OXIDE REDUCTASE FLAVORUBREDOXIN"/>
    <property type="match status" value="1"/>
</dbReference>
<keyword evidence="3" id="KW-1185">Reference proteome</keyword>
<evidence type="ECO:0000259" key="1">
    <source>
        <dbReference type="Pfam" id="PF19583"/>
    </source>
</evidence>
<organism evidence="2 3">
    <name type="scientific">Anaeromyxobacter oryzae</name>
    <dbReference type="NCBI Taxonomy" id="2918170"/>
    <lineage>
        <taxon>Bacteria</taxon>
        <taxon>Pseudomonadati</taxon>
        <taxon>Myxococcota</taxon>
        <taxon>Myxococcia</taxon>
        <taxon>Myxococcales</taxon>
        <taxon>Cystobacterineae</taxon>
        <taxon>Anaeromyxobacteraceae</taxon>
        <taxon>Anaeromyxobacter</taxon>
    </lineage>
</organism>